<feature type="transmembrane region" description="Helical" evidence="1">
    <location>
        <begin position="212"/>
        <end position="233"/>
    </location>
</feature>
<dbReference type="InterPro" id="IPR027272">
    <property type="entry name" value="Piezo"/>
</dbReference>
<protein>
    <submittedName>
        <fullName evidence="4">Uncharacterized protein</fullName>
    </submittedName>
</protein>
<feature type="transmembrane region" description="Helical" evidence="1">
    <location>
        <begin position="520"/>
        <end position="541"/>
    </location>
</feature>
<sequence length="865" mass="102779">MDAIWSIVYHSWLTFVLLIWANILWMIPNQRRSMMRSSFLVVIYAEFLLITQYIYGMNINEDELPTKVSSFTFNLEQIGFVHPQNKGTPPWIPLTVKTGFLLVFWITSRQYFKEKVEDRTQDNLLHQIFGPHHSRSGHLLFEKSQAPQLIIYIFKSTSNFITRIWMWLLIFLIFLCAMIDNAMTGFRICYMSLFLLFLMVFQMSLQLWIKFLYGYWIFLIFYAMTILTVIYTYQFDNFDKYWSIYLKVQKKIQTDIGLRRFKTKDLFFHLLIPTLTVIFTVVQLHYFHRRFMDSVRRPKPSEFKNQDSQIAVALGNVPQHSSFDTHKQSWKVFFSAGYRKIRSRGRKLFRPGKIIAWGFLEMHMIKGVIMASFFCAISEVCFFNIFLILLSLMSVCVNRFLRRIVFRTVTFWVSVLVLMKMIYQIKYLDERIYNYKCKNNTVNFAEWMGLKKTRQNFGIHLRYISPYIVYMIVTSLHAVVKLRDYLIHYSTYEKKDRKVLFPYITRLDAERDFPGLLKYLLNYGFYKFGLEITLIGLVSTIAHRRDLLALTYVIWLILLLCLNRVQCARIWEIFQLYFVLSIFVQYLYLLNFPPNLCVASTKELSYIYGNQSIWIMLNDSTKFFYKSKLMLDFIILLLISRQRKSFKAETRHIGDTNYPGGDNINVVYNIAKLGHVYFENPTHDFCSYVRNYADIFKTAIFCSFFWITLGIVFMGGVCSMDILSLGYIIFALVFLLQGSEVYLQNIHYIICRWNCLIAFNILNIIIKAAIVVLEDSIIVKKQPVLDAIFSIMHQEKRDVTQMTENNELKNCHECYYGPNNMIFTNTLVWHAVIFSFVIFQHRIFRSYYFCHVIMDTQANTILASR</sequence>
<feature type="domain" description="Piezo TM1-24" evidence="3">
    <location>
        <begin position="4"/>
        <end position="292"/>
    </location>
</feature>
<feature type="transmembrane region" description="Helical" evidence="1">
    <location>
        <begin position="722"/>
        <end position="743"/>
    </location>
</feature>
<gene>
    <name evidence="4" type="primary">Dana\GF26307</name>
    <name evidence="4" type="ORF">GF26307</name>
</gene>
<keyword evidence="1" id="KW-1133">Transmembrane helix</keyword>
<dbReference type="OrthoDB" id="303066at2759"/>
<evidence type="ECO:0000313" key="5">
    <source>
        <dbReference type="Proteomes" id="UP000007801"/>
    </source>
</evidence>
<feature type="transmembrane region" description="Helical" evidence="1">
    <location>
        <begin position="822"/>
        <end position="839"/>
    </location>
</feature>
<dbReference type="Pfam" id="PF24871">
    <property type="entry name" value="Piezo_TM1-24"/>
    <property type="match status" value="1"/>
</dbReference>
<feature type="transmembrane region" description="Helical" evidence="1">
    <location>
        <begin position="90"/>
        <end position="107"/>
    </location>
</feature>
<feature type="transmembrane region" description="Helical" evidence="1">
    <location>
        <begin position="185"/>
        <end position="205"/>
    </location>
</feature>
<evidence type="ECO:0000313" key="4">
    <source>
        <dbReference type="EMBL" id="KPU74871.1"/>
    </source>
</evidence>
<name>A0A0P8XZA1_DROAN</name>
<dbReference type="STRING" id="7217.A0A0P8XZA1"/>
<dbReference type="GO" id="GO:0008381">
    <property type="term" value="F:mechanosensitive monoatomic ion channel activity"/>
    <property type="evidence" value="ECO:0007669"/>
    <property type="project" value="InterPro"/>
</dbReference>
<feature type="transmembrane region" description="Helical" evidence="1">
    <location>
        <begin position="160"/>
        <end position="179"/>
    </location>
</feature>
<dbReference type="PANTHER" id="PTHR47049">
    <property type="entry name" value="PIEZO-TYPE MECHANOSENSITIVE ION CHANNEL HOMOLOG"/>
    <property type="match status" value="1"/>
</dbReference>
<dbReference type="PANTHER" id="PTHR47049:SF2">
    <property type="entry name" value="PIEZO-TYPE MECHANOSENSITIVE ION CHANNEL HOMOLOG"/>
    <property type="match status" value="1"/>
</dbReference>
<evidence type="ECO:0000259" key="3">
    <source>
        <dbReference type="Pfam" id="PF24871"/>
    </source>
</evidence>
<dbReference type="Proteomes" id="UP000007801">
    <property type="component" value="Unassembled WGS sequence"/>
</dbReference>
<feature type="transmembrane region" description="Helical" evidence="1">
    <location>
        <begin position="266"/>
        <end position="287"/>
    </location>
</feature>
<feature type="transmembrane region" description="Helical" evidence="1">
    <location>
        <begin position="404"/>
        <end position="423"/>
    </location>
</feature>
<feature type="transmembrane region" description="Helical" evidence="1">
    <location>
        <begin position="547"/>
        <end position="563"/>
    </location>
</feature>
<feature type="transmembrane region" description="Helical" evidence="1">
    <location>
        <begin position="6"/>
        <end position="27"/>
    </location>
</feature>
<evidence type="ECO:0000256" key="1">
    <source>
        <dbReference type="SAM" id="Phobius"/>
    </source>
</evidence>
<feature type="transmembrane region" description="Helical" evidence="1">
    <location>
        <begin position="755"/>
        <end position="773"/>
    </location>
</feature>
<proteinExistence type="predicted"/>
<dbReference type="Pfam" id="PF15917">
    <property type="entry name" value="Piezo_TM25-28"/>
    <property type="match status" value="1"/>
</dbReference>
<dbReference type="EMBL" id="CH902627">
    <property type="protein sequence ID" value="KPU74871.1"/>
    <property type="molecule type" value="Genomic_DNA"/>
</dbReference>
<keyword evidence="1" id="KW-0812">Transmembrane</keyword>
<accession>A0A0P8XZA1</accession>
<dbReference type="AlphaFoldDB" id="A0A0P8XZA1"/>
<feature type="transmembrane region" description="Helical" evidence="1">
    <location>
        <begin position="371"/>
        <end position="392"/>
    </location>
</feature>
<dbReference type="InterPro" id="IPR056769">
    <property type="entry name" value="Piezo_TM1-24"/>
</dbReference>
<dbReference type="GO" id="GO:0016020">
    <property type="term" value="C:membrane"/>
    <property type="evidence" value="ECO:0007669"/>
    <property type="project" value="InterPro"/>
</dbReference>
<keyword evidence="1" id="KW-0472">Membrane</keyword>
<evidence type="ECO:0000259" key="2">
    <source>
        <dbReference type="Pfam" id="PF15917"/>
    </source>
</evidence>
<feature type="transmembrane region" description="Helical" evidence="1">
    <location>
        <begin position="570"/>
        <end position="588"/>
    </location>
</feature>
<keyword evidence="5" id="KW-1185">Reference proteome</keyword>
<reference evidence="4 5" key="1">
    <citation type="journal article" date="2007" name="Nature">
        <title>Evolution of genes and genomes on the Drosophila phylogeny.</title>
        <authorList>
            <consortium name="Drosophila 12 Genomes Consortium"/>
            <person name="Clark A.G."/>
            <person name="Eisen M.B."/>
            <person name="Smith D.R."/>
            <person name="Bergman C.M."/>
            <person name="Oliver B."/>
            <person name="Markow T.A."/>
            <person name="Kaufman T.C."/>
            <person name="Kellis M."/>
            <person name="Gelbart W."/>
            <person name="Iyer V.N."/>
            <person name="Pollard D.A."/>
            <person name="Sackton T.B."/>
            <person name="Larracuente A.M."/>
            <person name="Singh N.D."/>
            <person name="Abad J.P."/>
            <person name="Abt D.N."/>
            <person name="Adryan B."/>
            <person name="Aguade M."/>
            <person name="Akashi H."/>
            <person name="Anderson W.W."/>
            <person name="Aquadro C.F."/>
            <person name="Ardell D.H."/>
            <person name="Arguello R."/>
            <person name="Artieri C.G."/>
            <person name="Barbash D.A."/>
            <person name="Barker D."/>
            <person name="Barsanti P."/>
            <person name="Batterham P."/>
            <person name="Batzoglou S."/>
            <person name="Begun D."/>
            <person name="Bhutkar A."/>
            <person name="Blanco E."/>
            <person name="Bosak S.A."/>
            <person name="Bradley R.K."/>
            <person name="Brand A.D."/>
            <person name="Brent M.R."/>
            <person name="Brooks A.N."/>
            <person name="Brown R.H."/>
            <person name="Butlin R.K."/>
            <person name="Caggese C."/>
            <person name="Calvi B.R."/>
            <person name="Bernardo de Carvalho A."/>
            <person name="Caspi A."/>
            <person name="Castrezana S."/>
            <person name="Celniker S.E."/>
            <person name="Chang J.L."/>
            <person name="Chapple C."/>
            <person name="Chatterji S."/>
            <person name="Chinwalla A."/>
            <person name="Civetta A."/>
            <person name="Clifton S.W."/>
            <person name="Comeron J.M."/>
            <person name="Costello J.C."/>
            <person name="Coyne J.A."/>
            <person name="Daub J."/>
            <person name="David R.G."/>
            <person name="Delcher A.L."/>
            <person name="Delehaunty K."/>
            <person name="Do C.B."/>
            <person name="Ebling H."/>
            <person name="Edwards K."/>
            <person name="Eickbush T."/>
            <person name="Evans J.D."/>
            <person name="Filipski A."/>
            <person name="Findeiss S."/>
            <person name="Freyhult E."/>
            <person name="Fulton L."/>
            <person name="Fulton R."/>
            <person name="Garcia A.C."/>
            <person name="Gardiner A."/>
            <person name="Garfield D.A."/>
            <person name="Garvin B.E."/>
            <person name="Gibson G."/>
            <person name="Gilbert D."/>
            <person name="Gnerre S."/>
            <person name="Godfrey J."/>
            <person name="Good R."/>
            <person name="Gotea V."/>
            <person name="Gravely B."/>
            <person name="Greenberg A.J."/>
            <person name="Griffiths-Jones S."/>
            <person name="Gross S."/>
            <person name="Guigo R."/>
            <person name="Gustafson E.A."/>
            <person name="Haerty W."/>
            <person name="Hahn M.W."/>
            <person name="Halligan D.L."/>
            <person name="Halpern A.L."/>
            <person name="Halter G.M."/>
            <person name="Han M.V."/>
            <person name="Heger A."/>
            <person name="Hillier L."/>
            <person name="Hinrichs A.S."/>
            <person name="Holmes I."/>
            <person name="Hoskins R.A."/>
            <person name="Hubisz M.J."/>
            <person name="Hultmark D."/>
            <person name="Huntley M.A."/>
            <person name="Jaffe D.B."/>
            <person name="Jagadeeshan S."/>
            <person name="Jeck W.R."/>
            <person name="Johnson J."/>
            <person name="Jones C.D."/>
            <person name="Jordan W.C."/>
            <person name="Karpen G.H."/>
            <person name="Kataoka E."/>
            <person name="Keightley P.D."/>
            <person name="Kheradpour P."/>
            <person name="Kirkness E.F."/>
            <person name="Koerich L.B."/>
            <person name="Kristiansen K."/>
            <person name="Kudrna D."/>
            <person name="Kulathinal R.J."/>
            <person name="Kumar S."/>
            <person name="Kwok R."/>
            <person name="Lander E."/>
            <person name="Langley C.H."/>
            <person name="Lapoint R."/>
            <person name="Lazzaro B.P."/>
            <person name="Lee S.J."/>
            <person name="Levesque L."/>
            <person name="Li R."/>
            <person name="Lin C.F."/>
            <person name="Lin M.F."/>
            <person name="Lindblad-Toh K."/>
            <person name="Llopart A."/>
            <person name="Long M."/>
            <person name="Low L."/>
            <person name="Lozovsky E."/>
            <person name="Lu J."/>
            <person name="Luo M."/>
            <person name="Machado C.A."/>
            <person name="Makalowski W."/>
            <person name="Marzo M."/>
            <person name="Matsuda M."/>
            <person name="Matzkin L."/>
            <person name="McAllister B."/>
            <person name="McBride C.S."/>
            <person name="McKernan B."/>
            <person name="McKernan K."/>
            <person name="Mendez-Lago M."/>
            <person name="Minx P."/>
            <person name="Mollenhauer M.U."/>
            <person name="Montooth K."/>
            <person name="Mount S.M."/>
            <person name="Mu X."/>
            <person name="Myers E."/>
            <person name="Negre B."/>
            <person name="Newfeld S."/>
            <person name="Nielsen R."/>
            <person name="Noor M.A."/>
            <person name="O'Grady P."/>
            <person name="Pachter L."/>
            <person name="Papaceit M."/>
            <person name="Parisi M.J."/>
            <person name="Parisi M."/>
            <person name="Parts L."/>
            <person name="Pedersen J.S."/>
            <person name="Pesole G."/>
            <person name="Phillippy A.M."/>
            <person name="Ponting C.P."/>
            <person name="Pop M."/>
            <person name="Porcelli D."/>
            <person name="Powell J.R."/>
            <person name="Prohaska S."/>
            <person name="Pruitt K."/>
            <person name="Puig M."/>
            <person name="Quesneville H."/>
            <person name="Ram K.R."/>
            <person name="Rand D."/>
            <person name="Rasmussen M.D."/>
            <person name="Reed L.K."/>
            <person name="Reenan R."/>
            <person name="Reily A."/>
            <person name="Remington K.A."/>
            <person name="Rieger T.T."/>
            <person name="Ritchie M.G."/>
            <person name="Robin C."/>
            <person name="Rogers Y.H."/>
            <person name="Rohde C."/>
            <person name="Rozas J."/>
            <person name="Rubenfield M.J."/>
            <person name="Ruiz A."/>
            <person name="Russo S."/>
            <person name="Salzberg S.L."/>
            <person name="Sanchez-Gracia A."/>
            <person name="Saranga D.J."/>
            <person name="Sato H."/>
            <person name="Schaeffer S.W."/>
            <person name="Schatz M.C."/>
            <person name="Schlenke T."/>
            <person name="Schwartz R."/>
            <person name="Segarra C."/>
            <person name="Singh R.S."/>
            <person name="Sirot L."/>
            <person name="Sirota M."/>
            <person name="Sisneros N.B."/>
            <person name="Smith C.D."/>
            <person name="Smith T.F."/>
            <person name="Spieth J."/>
            <person name="Stage D.E."/>
            <person name="Stark A."/>
            <person name="Stephan W."/>
            <person name="Strausberg R.L."/>
            <person name="Strempel S."/>
            <person name="Sturgill D."/>
            <person name="Sutton G."/>
            <person name="Sutton G.G."/>
            <person name="Tao W."/>
            <person name="Teichmann S."/>
            <person name="Tobari Y.N."/>
            <person name="Tomimura Y."/>
            <person name="Tsolas J.M."/>
            <person name="Valente V.L."/>
            <person name="Venter E."/>
            <person name="Venter J.C."/>
            <person name="Vicario S."/>
            <person name="Vieira F.G."/>
            <person name="Vilella A.J."/>
            <person name="Villasante A."/>
            <person name="Walenz B."/>
            <person name="Wang J."/>
            <person name="Wasserman M."/>
            <person name="Watts T."/>
            <person name="Wilson D."/>
            <person name="Wilson R.K."/>
            <person name="Wing R.A."/>
            <person name="Wolfner M.F."/>
            <person name="Wong A."/>
            <person name="Wong G.K."/>
            <person name="Wu C.I."/>
            <person name="Wu G."/>
            <person name="Yamamoto D."/>
            <person name="Yang H.P."/>
            <person name="Yang S.P."/>
            <person name="Yorke J.A."/>
            <person name="Yoshida K."/>
            <person name="Zdobnov E."/>
            <person name="Zhang P."/>
            <person name="Zhang Y."/>
            <person name="Zimin A.V."/>
            <person name="Baldwin J."/>
            <person name="Abdouelleil A."/>
            <person name="Abdulkadir J."/>
            <person name="Abebe A."/>
            <person name="Abera B."/>
            <person name="Abreu J."/>
            <person name="Acer S.C."/>
            <person name="Aftuck L."/>
            <person name="Alexander A."/>
            <person name="An P."/>
            <person name="Anderson E."/>
            <person name="Anderson S."/>
            <person name="Arachi H."/>
            <person name="Azer M."/>
            <person name="Bachantsang P."/>
            <person name="Barry A."/>
            <person name="Bayul T."/>
            <person name="Berlin A."/>
            <person name="Bessette D."/>
            <person name="Bloom T."/>
            <person name="Blye J."/>
            <person name="Boguslavskiy L."/>
            <person name="Bonnet C."/>
            <person name="Boukhgalter B."/>
            <person name="Bourzgui I."/>
            <person name="Brown A."/>
            <person name="Cahill P."/>
            <person name="Channer S."/>
            <person name="Cheshatsang Y."/>
            <person name="Chuda L."/>
            <person name="Citroen M."/>
            <person name="Collymore A."/>
            <person name="Cooke P."/>
            <person name="Costello M."/>
            <person name="D'Aco K."/>
            <person name="Daza R."/>
            <person name="De Haan G."/>
            <person name="DeGray S."/>
            <person name="DeMaso C."/>
            <person name="Dhargay N."/>
            <person name="Dooley K."/>
            <person name="Dooley E."/>
            <person name="Doricent M."/>
            <person name="Dorje P."/>
            <person name="Dorjee K."/>
            <person name="Dupes A."/>
            <person name="Elong R."/>
            <person name="Falk J."/>
            <person name="Farina A."/>
            <person name="Faro S."/>
            <person name="Ferguson D."/>
            <person name="Fisher S."/>
            <person name="Foley C.D."/>
            <person name="Franke A."/>
            <person name="Friedrich D."/>
            <person name="Gadbois L."/>
            <person name="Gearin G."/>
            <person name="Gearin C.R."/>
            <person name="Giannoukos G."/>
            <person name="Goode T."/>
            <person name="Graham J."/>
            <person name="Grandbois E."/>
            <person name="Grewal S."/>
            <person name="Gyaltsen K."/>
            <person name="Hafez N."/>
            <person name="Hagos B."/>
            <person name="Hall J."/>
            <person name="Henson C."/>
            <person name="Hollinger A."/>
            <person name="Honan T."/>
            <person name="Huard M.D."/>
            <person name="Hughes L."/>
            <person name="Hurhula B."/>
            <person name="Husby M.E."/>
            <person name="Kamat A."/>
            <person name="Kanga B."/>
            <person name="Kashin S."/>
            <person name="Khazanovich D."/>
            <person name="Kisner P."/>
            <person name="Lance K."/>
            <person name="Lara M."/>
            <person name="Lee W."/>
            <person name="Lennon N."/>
            <person name="Letendre F."/>
            <person name="LeVine R."/>
            <person name="Lipovsky A."/>
            <person name="Liu X."/>
            <person name="Liu J."/>
            <person name="Liu S."/>
            <person name="Lokyitsang T."/>
            <person name="Lokyitsang Y."/>
            <person name="Lubonja R."/>
            <person name="Lui A."/>
            <person name="MacDonald P."/>
            <person name="Magnisalis V."/>
            <person name="Maru K."/>
            <person name="Matthews C."/>
            <person name="McCusker W."/>
            <person name="McDonough S."/>
            <person name="Mehta T."/>
            <person name="Meldrim J."/>
            <person name="Meneus L."/>
            <person name="Mihai O."/>
            <person name="Mihalev A."/>
            <person name="Mihova T."/>
            <person name="Mittelman R."/>
            <person name="Mlenga V."/>
            <person name="Montmayeur A."/>
            <person name="Mulrain L."/>
            <person name="Navidi A."/>
            <person name="Naylor J."/>
            <person name="Negash T."/>
            <person name="Nguyen T."/>
            <person name="Nguyen N."/>
            <person name="Nicol R."/>
            <person name="Norbu C."/>
            <person name="Norbu N."/>
            <person name="Novod N."/>
            <person name="O'Neill B."/>
            <person name="Osman S."/>
            <person name="Markiewicz E."/>
            <person name="Oyono O.L."/>
            <person name="Patti C."/>
            <person name="Phunkhang P."/>
            <person name="Pierre F."/>
            <person name="Priest M."/>
            <person name="Raghuraman S."/>
            <person name="Rege F."/>
            <person name="Reyes R."/>
            <person name="Rise C."/>
            <person name="Rogov P."/>
            <person name="Ross K."/>
            <person name="Ryan E."/>
            <person name="Settipalli S."/>
            <person name="Shea T."/>
            <person name="Sherpa N."/>
            <person name="Shi L."/>
            <person name="Shih D."/>
            <person name="Sparrow T."/>
            <person name="Spaulding J."/>
            <person name="Stalker J."/>
            <person name="Stange-Thomann N."/>
            <person name="Stavropoulos S."/>
            <person name="Stone C."/>
            <person name="Strader C."/>
            <person name="Tesfaye S."/>
            <person name="Thomson T."/>
            <person name="Thoulutsang Y."/>
            <person name="Thoulutsang D."/>
            <person name="Topham K."/>
            <person name="Topping I."/>
            <person name="Tsamla T."/>
            <person name="Vassiliev H."/>
            <person name="Vo A."/>
            <person name="Wangchuk T."/>
            <person name="Wangdi T."/>
            <person name="Weiand M."/>
            <person name="Wilkinson J."/>
            <person name="Wilson A."/>
            <person name="Yadav S."/>
            <person name="Young G."/>
            <person name="Yu Q."/>
            <person name="Zembek L."/>
            <person name="Zhong D."/>
            <person name="Zimmer A."/>
            <person name="Zwirko Z."/>
            <person name="Jaffe D.B."/>
            <person name="Alvarez P."/>
            <person name="Brockman W."/>
            <person name="Butler J."/>
            <person name="Chin C."/>
            <person name="Gnerre S."/>
            <person name="Grabherr M."/>
            <person name="Kleber M."/>
            <person name="Mauceli E."/>
            <person name="MacCallum I."/>
        </authorList>
    </citation>
    <scope>NUCLEOTIDE SEQUENCE [LARGE SCALE GENOMIC DNA]</scope>
    <source>
        <strain evidence="5">Tucson 14024-0371.13</strain>
    </source>
</reference>
<feature type="transmembrane region" description="Helical" evidence="1">
    <location>
        <begin position="463"/>
        <end position="480"/>
    </location>
</feature>
<organism evidence="4 5">
    <name type="scientific">Drosophila ananassae</name>
    <name type="common">Fruit fly</name>
    <dbReference type="NCBI Taxonomy" id="7217"/>
    <lineage>
        <taxon>Eukaryota</taxon>
        <taxon>Metazoa</taxon>
        <taxon>Ecdysozoa</taxon>
        <taxon>Arthropoda</taxon>
        <taxon>Hexapoda</taxon>
        <taxon>Insecta</taxon>
        <taxon>Pterygota</taxon>
        <taxon>Neoptera</taxon>
        <taxon>Endopterygota</taxon>
        <taxon>Diptera</taxon>
        <taxon>Brachycera</taxon>
        <taxon>Muscomorpha</taxon>
        <taxon>Ephydroidea</taxon>
        <taxon>Drosophilidae</taxon>
        <taxon>Drosophila</taxon>
        <taxon>Sophophora</taxon>
    </lineage>
</organism>
<dbReference type="InParanoid" id="A0A0P8XZA1"/>
<feature type="transmembrane region" description="Helical" evidence="1">
    <location>
        <begin position="695"/>
        <end position="716"/>
    </location>
</feature>
<feature type="transmembrane region" description="Helical" evidence="1">
    <location>
        <begin position="39"/>
        <end position="55"/>
    </location>
</feature>
<dbReference type="InterPro" id="IPR031805">
    <property type="entry name" value="Piezo_TM25-28"/>
</dbReference>
<feature type="domain" description="Piezo TM25-28" evidence="2">
    <location>
        <begin position="680"/>
        <end position="865"/>
    </location>
</feature>